<protein>
    <submittedName>
        <fullName evidence="1">Uncharacterized protein</fullName>
    </submittedName>
</protein>
<accession>A0A9D3NMR5</accession>
<comment type="caution">
    <text evidence="1">The sequence shown here is derived from an EMBL/GenBank/DDBJ whole genome shotgun (WGS) entry which is preliminary data.</text>
</comment>
<organism evidence="1 2">
    <name type="scientific">Hemibagrus wyckioides</name>
    <dbReference type="NCBI Taxonomy" id="337641"/>
    <lineage>
        <taxon>Eukaryota</taxon>
        <taxon>Metazoa</taxon>
        <taxon>Chordata</taxon>
        <taxon>Craniata</taxon>
        <taxon>Vertebrata</taxon>
        <taxon>Euteleostomi</taxon>
        <taxon>Actinopterygii</taxon>
        <taxon>Neopterygii</taxon>
        <taxon>Teleostei</taxon>
        <taxon>Ostariophysi</taxon>
        <taxon>Siluriformes</taxon>
        <taxon>Bagridae</taxon>
        <taxon>Hemibagrus</taxon>
    </lineage>
</organism>
<dbReference type="Proteomes" id="UP000824219">
    <property type="component" value="Linkage Group LG15"/>
</dbReference>
<name>A0A9D3NMR5_9TELE</name>
<evidence type="ECO:0000313" key="1">
    <source>
        <dbReference type="EMBL" id="KAG7323820.1"/>
    </source>
</evidence>
<reference evidence="1 2" key="1">
    <citation type="submission" date="2021-06" db="EMBL/GenBank/DDBJ databases">
        <title>Chromosome-level genome assembly of the red-tail catfish (Hemibagrus wyckioides).</title>
        <authorList>
            <person name="Shao F."/>
        </authorList>
    </citation>
    <scope>NUCLEOTIDE SEQUENCE [LARGE SCALE GENOMIC DNA]</scope>
    <source>
        <strain evidence="1">EC202008001</strain>
        <tissue evidence="1">Blood</tissue>
    </source>
</reference>
<proteinExistence type="predicted"/>
<evidence type="ECO:0000313" key="2">
    <source>
        <dbReference type="Proteomes" id="UP000824219"/>
    </source>
</evidence>
<keyword evidence="2" id="KW-1185">Reference proteome</keyword>
<sequence>MEMSEGMKKGGRGVVLEFLEVSSRHRNEGCGFEGFLLRSWPQRSAPRCIMGTLSVQLLQKHLENISTYIKQTAATVFLEPQPLGSLRKNKREKVEEIKDKERGD</sequence>
<dbReference type="AlphaFoldDB" id="A0A9D3NMR5"/>
<gene>
    <name evidence="1" type="ORF">KOW79_013522</name>
</gene>
<dbReference type="EMBL" id="JAHKSW010000015">
    <property type="protein sequence ID" value="KAG7323820.1"/>
    <property type="molecule type" value="Genomic_DNA"/>
</dbReference>